<feature type="binding site" evidence="2">
    <location>
        <position position="117"/>
    </location>
    <ligand>
        <name>Mn(2+)</name>
        <dbReference type="ChEBI" id="CHEBI:29035"/>
        <label>2</label>
    </ligand>
</feature>
<dbReference type="InterPro" id="IPR036264">
    <property type="entry name" value="Bact_exopeptidase_dim_dom"/>
</dbReference>
<dbReference type="Pfam" id="PF07687">
    <property type="entry name" value="M20_dimer"/>
    <property type="match status" value="1"/>
</dbReference>
<feature type="binding site" evidence="2">
    <location>
        <position position="184"/>
    </location>
    <ligand>
        <name>Mn(2+)</name>
        <dbReference type="ChEBI" id="CHEBI:29035"/>
        <label>2</label>
    </ligand>
</feature>
<feature type="binding site" evidence="2">
    <location>
        <position position="153"/>
    </location>
    <ligand>
        <name>Mn(2+)</name>
        <dbReference type="ChEBI" id="CHEBI:29035"/>
        <label>2</label>
    </ligand>
</feature>
<proteinExistence type="predicted"/>
<protein>
    <submittedName>
        <fullName evidence="4">Amidohydrolase</fullName>
    </submittedName>
</protein>
<evidence type="ECO:0000313" key="5">
    <source>
        <dbReference type="Proteomes" id="UP000825933"/>
    </source>
</evidence>
<gene>
    <name evidence="4" type="ORF">K8N75_03790</name>
</gene>
<dbReference type="RefSeq" id="WP_223790787.1">
    <property type="nucleotide sequence ID" value="NZ_JAIOUQ010000003.1"/>
</dbReference>
<evidence type="ECO:0000259" key="3">
    <source>
        <dbReference type="Pfam" id="PF07687"/>
    </source>
</evidence>
<dbReference type="GO" id="GO:0046872">
    <property type="term" value="F:metal ion binding"/>
    <property type="evidence" value="ECO:0007669"/>
    <property type="project" value="UniProtKB-KW"/>
</dbReference>
<keyword evidence="2" id="KW-0479">Metal-binding</keyword>
<dbReference type="NCBIfam" id="TIGR01891">
    <property type="entry name" value="amidohydrolases"/>
    <property type="match status" value="1"/>
</dbReference>
<dbReference type="Gene3D" id="3.40.630.10">
    <property type="entry name" value="Zn peptidases"/>
    <property type="match status" value="1"/>
</dbReference>
<keyword evidence="2" id="KW-0464">Manganese</keyword>
<dbReference type="Pfam" id="PF01546">
    <property type="entry name" value="Peptidase_M20"/>
    <property type="match status" value="1"/>
</dbReference>
<comment type="caution">
    <text evidence="4">The sequence shown here is derived from an EMBL/GenBank/DDBJ whole genome shotgun (WGS) entry which is preliminary data.</text>
</comment>
<name>A0A8T5V0G3_9EURY</name>
<accession>A0A8T5V0G3</accession>
<comment type="cofactor">
    <cofactor evidence="2">
        <name>Mn(2+)</name>
        <dbReference type="ChEBI" id="CHEBI:29035"/>
    </cofactor>
    <text evidence="2">The Mn(2+) ion enhances activity.</text>
</comment>
<dbReference type="SUPFAM" id="SSF53187">
    <property type="entry name" value="Zn-dependent exopeptidases"/>
    <property type="match status" value="1"/>
</dbReference>
<evidence type="ECO:0000256" key="1">
    <source>
        <dbReference type="ARBA" id="ARBA00022801"/>
    </source>
</evidence>
<evidence type="ECO:0000256" key="2">
    <source>
        <dbReference type="PIRSR" id="PIRSR005962-1"/>
    </source>
</evidence>
<reference evidence="5" key="1">
    <citation type="journal article" date="2022" name="Microbiol. Resour. Announc.">
        <title>Draft Genome Sequence of a Methanogenic Archaeon from West Spitsbergen Permafrost.</title>
        <authorList>
            <person name="Trubitsyn V."/>
            <person name="Rivkina E."/>
            <person name="Shcherbakova V."/>
        </authorList>
    </citation>
    <scope>NUCLEOTIDE SEQUENCE [LARGE SCALE GENOMIC DNA]</scope>
    <source>
        <strain evidence="5">VT</strain>
    </source>
</reference>
<organism evidence="4 5">
    <name type="scientific">Methanobacterium spitsbergense</name>
    <dbReference type="NCBI Taxonomy" id="2874285"/>
    <lineage>
        <taxon>Archaea</taxon>
        <taxon>Methanobacteriati</taxon>
        <taxon>Methanobacteriota</taxon>
        <taxon>Methanomada group</taxon>
        <taxon>Methanobacteria</taxon>
        <taxon>Methanobacteriales</taxon>
        <taxon>Methanobacteriaceae</taxon>
        <taxon>Methanobacterium</taxon>
    </lineage>
</organism>
<dbReference type="SUPFAM" id="SSF55031">
    <property type="entry name" value="Bacterial exopeptidase dimerisation domain"/>
    <property type="match status" value="1"/>
</dbReference>
<dbReference type="Gene3D" id="3.30.70.360">
    <property type="match status" value="1"/>
</dbReference>
<dbReference type="PIRSF" id="PIRSF005962">
    <property type="entry name" value="Pept_M20D_amidohydro"/>
    <property type="match status" value="1"/>
</dbReference>
<keyword evidence="5" id="KW-1185">Reference proteome</keyword>
<dbReference type="EMBL" id="JAIOUQ010000003">
    <property type="protein sequence ID" value="MBZ2165165.1"/>
    <property type="molecule type" value="Genomic_DNA"/>
</dbReference>
<dbReference type="InterPro" id="IPR002933">
    <property type="entry name" value="Peptidase_M20"/>
</dbReference>
<dbReference type="InterPro" id="IPR011650">
    <property type="entry name" value="Peptidase_M20_dimer"/>
</dbReference>
<feature type="binding site" evidence="2">
    <location>
        <position position="386"/>
    </location>
    <ligand>
        <name>Mn(2+)</name>
        <dbReference type="ChEBI" id="CHEBI:29035"/>
        <label>2</label>
    </ligand>
</feature>
<feature type="binding site" evidence="2">
    <location>
        <position position="119"/>
    </location>
    <ligand>
        <name>Mn(2+)</name>
        <dbReference type="ChEBI" id="CHEBI:29035"/>
        <label>2</label>
    </ligand>
</feature>
<dbReference type="PANTHER" id="PTHR11014">
    <property type="entry name" value="PEPTIDASE M20 FAMILY MEMBER"/>
    <property type="match status" value="1"/>
</dbReference>
<dbReference type="PANTHER" id="PTHR11014:SF63">
    <property type="entry name" value="METALLOPEPTIDASE, PUTATIVE (AFU_ORTHOLOGUE AFUA_6G09600)-RELATED"/>
    <property type="match status" value="1"/>
</dbReference>
<sequence>MDKNVVYQRINELCNAFEEKQIEIFQWLHQHPELAFQEFQSGQFIVDCLNEMDGIEVIYPIAKTGIKAVLYGENLGPTVSLRADFDALPVKEETGLDYASKSKGTYNKQKTYVAHACGHDASAASAIGTAKVLSQLKNELNGKVVFLFQPAEEGAPQGMVGGAELMVKEGALKNPDVQAIFALHPYSKAYPGNVLLSKGTTHASLNDLIIKIKGIQAHGSMPWVGKDPILAGAAIINALQSIISREVDLMKGAAVITVGYFHGGIKVNIIPKTAEMGLTIRSLDESTQKLLLKRINEVADLTARAHGCEVEIIPGQHDPLNRNNSELCKNMLPTLQRVAGKDKLNYKHATTGSEDFSYFSQKIPGLYLHFGSAPLKNPLSQSKPNHHQGFQVDELSLKFATRLECNLLYDYLRNNS</sequence>
<dbReference type="FunFam" id="3.30.70.360:FF:000001">
    <property type="entry name" value="N-acetyldiaminopimelate deacetylase"/>
    <property type="match status" value="1"/>
</dbReference>
<feature type="domain" description="Peptidase M20 dimerisation" evidence="3">
    <location>
        <begin position="205"/>
        <end position="300"/>
    </location>
</feature>
<dbReference type="Proteomes" id="UP000825933">
    <property type="component" value="Unassembled WGS sequence"/>
</dbReference>
<dbReference type="InterPro" id="IPR017439">
    <property type="entry name" value="Amidohydrolase"/>
</dbReference>
<dbReference type="AlphaFoldDB" id="A0A8T5V0G3"/>
<evidence type="ECO:0000313" key="4">
    <source>
        <dbReference type="EMBL" id="MBZ2165165.1"/>
    </source>
</evidence>
<dbReference type="GO" id="GO:0016787">
    <property type="term" value="F:hydrolase activity"/>
    <property type="evidence" value="ECO:0007669"/>
    <property type="project" value="UniProtKB-KW"/>
</dbReference>
<keyword evidence="1" id="KW-0378">Hydrolase</keyword>